<dbReference type="InParanoid" id="A7SBH1"/>
<dbReference type="GO" id="GO:0016020">
    <property type="term" value="C:membrane"/>
    <property type="evidence" value="ECO:0007669"/>
    <property type="project" value="UniProtKB-SubCell"/>
</dbReference>
<dbReference type="Proteomes" id="UP000001593">
    <property type="component" value="Unassembled WGS sequence"/>
</dbReference>
<name>A7SBH1_NEMVE</name>
<dbReference type="Pfam" id="PF05478">
    <property type="entry name" value="Prominin"/>
    <property type="match status" value="1"/>
</dbReference>
<dbReference type="InterPro" id="IPR008795">
    <property type="entry name" value="Prominin"/>
</dbReference>
<evidence type="ECO:0000313" key="10">
    <source>
        <dbReference type="Proteomes" id="UP000001593"/>
    </source>
</evidence>
<evidence type="ECO:0000256" key="6">
    <source>
        <dbReference type="ARBA" id="ARBA00023180"/>
    </source>
</evidence>
<dbReference type="EMBL" id="DS469616">
    <property type="protein sequence ID" value="EDO38922.1"/>
    <property type="molecule type" value="Genomic_DNA"/>
</dbReference>
<feature type="transmembrane region" description="Helical" evidence="7">
    <location>
        <begin position="154"/>
        <end position="175"/>
    </location>
</feature>
<feature type="transmembrane region" description="Helical" evidence="7">
    <location>
        <begin position="102"/>
        <end position="133"/>
    </location>
</feature>
<dbReference type="STRING" id="45351.A7SBH1"/>
<evidence type="ECO:0000256" key="5">
    <source>
        <dbReference type="ARBA" id="ARBA00023136"/>
    </source>
</evidence>
<comment type="subcellular location">
    <subcellularLocation>
        <location evidence="1">Membrane</location>
        <topology evidence="1">Multi-pass membrane protein</topology>
    </subcellularLocation>
</comment>
<dbReference type="PhylomeDB" id="A7SBH1"/>
<dbReference type="OMA" id="MFIANKF"/>
<evidence type="ECO:0008006" key="11">
    <source>
        <dbReference type="Google" id="ProtNLM"/>
    </source>
</evidence>
<dbReference type="AlphaFoldDB" id="A7SBH1"/>
<dbReference type="eggNOG" id="KOG4331">
    <property type="taxonomic scope" value="Eukaryota"/>
</dbReference>
<feature type="transmembrane region" description="Helical" evidence="7">
    <location>
        <begin position="812"/>
        <end position="832"/>
    </location>
</feature>
<dbReference type="PANTHER" id="PTHR22730">
    <property type="entry name" value="PROMININ PROM PROTEIN"/>
    <property type="match status" value="1"/>
</dbReference>
<evidence type="ECO:0000256" key="3">
    <source>
        <dbReference type="ARBA" id="ARBA00022692"/>
    </source>
</evidence>
<reference evidence="9 10" key="1">
    <citation type="journal article" date="2007" name="Science">
        <title>Sea anemone genome reveals ancestral eumetazoan gene repertoire and genomic organization.</title>
        <authorList>
            <person name="Putnam N.H."/>
            <person name="Srivastava M."/>
            <person name="Hellsten U."/>
            <person name="Dirks B."/>
            <person name="Chapman J."/>
            <person name="Salamov A."/>
            <person name="Terry A."/>
            <person name="Shapiro H."/>
            <person name="Lindquist E."/>
            <person name="Kapitonov V.V."/>
            <person name="Jurka J."/>
            <person name="Genikhovich G."/>
            <person name="Grigoriev I.V."/>
            <person name="Lucas S.M."/>
            <person name="Steele R.E."/>
            <person name="Finnerty J.R."/>
            <person name="Technau U."/>
            <person name="Martindale M.Q."/>
            <person name="Rokhsar D.S."/>
        </authorList>
    </citation>
    <scope>NUCLEOTIDE SEQUENCE [LARGE SCALE GENOMIC DNA]</scope>
    <source>
        <strain evidence="10">CH2 X CH6</strain>
    </source>
</reference>
<dbReference type="FunCoup" id="A7SBH1">
    <property type="interactions" value="12"/>
</dbReference>
<evidence type="ECO:0000256" key="1">
    <source>
        <dbReference type="ARBA" id="ARBA00004141"/>
    </source>
</evidence>
<evidence type="ECO:0000256" key="8">
    <source>
        <dbReference type="SAM" id="SignalP"/>
    </source>
</evidence>
<evidence type="ECO:0000313" key="9">
    <source>
        <dbReference type="EMBL" id="EDO38922.1"/>
    </source>
</evidence>
<keyword evidence="10" id="KW-1185">Reference proteome</keyword>
<comment type="similarity">
    <text evidence="2">Belongs to the prominin family.</text>
</comment>
<evidence type="ECO:0000256" key="7">
    <source>
        <dbReference type="SAM" id="Phobius"/>
    </source>
</evidence>
<keyword evidence="8" id="KW-0732">Signal</keyword>
<keyword evidence="6" id="KW-0325">Glycoprotein</keyword>
<keyword evidence="4 7" id="KW-1133">Transmembrane helix</keyword>
<feature type="chain" id="PRO_5002715163" description="Prominin-like protein" evidence="8">
    <location>
        <begin position="26"/>
        <end position="894"/>
    </location>
</feature>
<dbReference type="HOGENOM" id="CLU_008293_0_0_1"/>
<gene>
    <name evidence="9" type="ORF">NEMVEDRAFT_v1g209704</name>
</gene>
<keyword evidence="3 7" id="KW-0812">Transmembrane</keyword>
<dbReference type="PANTHER" id="PTHR22730:SF1">
    <property type="entry name" value="PROMININ-LIKE PROTEIN"/>
    <property type="match status" value="1"/>
</dbReference>
<accession>A7SBH1</accession>
<sequence>MVTQEVSRWILLLACIVGLFTAAKAANTVNGSKINWDIPKEEEWKSNINLKFDDRGLQPWYDLSVSFINTVLNKDPYEIMREVISENKPLTEDPVNRFVTGYALGVVICAGIGVLFMLIMPIVGFCFCCCRCCNNCGGEMSQKDLPGNACKRSVFGVILSIITLLMFAGVLLMFVCNDNMSHSVGNSKSTIDGIVNEAVGFVNKTFNEFDNVVDKDFKTAVDQLSYDISDAGVKEHLGDPLLAVLESAILKPIEAVATLSQNTKAMENQLVVIVNNTNDLKKMGTTLSSGLQVARDNLTDILNDCKNTSDPSICGDINTNELKQDANFSAVDNVQSQLDNIREVSELDFEKAAKEGLQTVRDIPITMINKTSGPRNDIIKMIANATTQVKKILTDGRKTVDDGVLQQLKNIQSDSNYYTDLVKQYDKYRWYAGVGAACSIIVTHCCDDGAGLMCGICGYDKDATPSTRGSVSNMGGNCLMAAVGFAFIFSWFFMLVTTICFLIGSPLQRIVCEPIQSNTIWKEVIDNPASYKTGELPLSGILGGNKSVSIKAGEVLSNCRQNMPAYKALKIESLFNISEQFDIKRLLGETIDKELDNLKVNLTDQKILNNDSRQSLKKLNESGVDDINFDSFLNQTRKGITKSNLTIFAAQLDELAKNFSRAGDDQSGGPATNSILKYIVCLFKELGNRTEEIAKDLRDLDKNTAQQMRTKADDIEKNVNDLKAIGGDLSNAAVNALNEAEKAEQYLYYSAGPDIATTVAKFAARVLGWGYQFTDHVLNLVENNIGKCKPLTNIFDGTVMYMCNDLLYPFNGFWLSMGFCLFFFIPSIIFSVKLAKHYRCMKYESDFDQEGMAGMEAFEMAQPPPYNDVGQEKKLWANPKNSVYPKAPSAPPQY</sequence>
<evidence type="ECO:0000256" key="4">
    <source>
        <dbReference type="ARBA" id="ARBA00022989"/>
    </source>
</evidence>
<proteinExistence type="inferred from homology"/>
<organism evidence="9 10">
    <name type="scientific">Nematostella vectensis</name>
    <name type="common">Starlet sea anemone</name>
    <dbReference type="NCBI Taxonomy" id="45351"/>
    <lineage>
        <taxon>Eukaryota</taxon>
        <taxon>Metazoa</taxon>
        <taxon>Cnidaria</taxon>
        <taxon>Anthozoa</taxon>
        <taxon>Hexacorallia</taxon>
        <taxon>Actiniaria</taxon>
        <taxon>Edwardsiidae</taxon>
        <taxon>Nematostella</taxon>
    </lineage>
</organism>
<feature type="signal peptide" evidence="8">
    <location>
        <begin position="1"/>
        <end position="25"/>
    </location>
</feature>
<protein>
    <recommendedName>
        <fullName evidence="11">Prominin-like protein</fullName>
    </recommendedName>
</protein>
<keyword evidence="5 7" id="KW-0472">Membrane</keyword>
<evidence type="ECO:0000256" key="2">
    <source>
        <dbReference type="ARBA" id="ARBA00006058"/>
    </source>
</evidence>
<feature type="transmembrane region" description="Helical" evidence="7">
    <location>
        <begin position="479"/>
        <end position="503"/>
    </location>
</feature>